<feature type="compositionally biased region" description="Polar residues" evidence="7">
    <location>
        <begin position="29"/>
        <end position="39"/>
    </location>
</feature>
<evidence type="ECO:0000259" key="9">
    <source>
        <dbReference type="PROSITE" id="PS50222"/>
    </source>
</evidence>
<evidence type="ECO:0000313" key="11">
    <source>
        <dbReference type="Proteomes" id="UP000829685"/>
    </source>
</evidence>
<dbReference type="InterPro" id="IPR002048">
    <property type="entry name" value="EF_hand_dom"/>
</dbReference>
<dbReference type="GO" id="GO:0005262">
    <property type="term" value="F:calcium channel activity"/>
    <property type="evidence" value="ECO:0007669"/>
    <property type="project" value="TreeGrafter"/>
</dbReference>
<feature type="transmembrane region" description="Helical" evidence="8">
    <location>
        <begin position="207"/>
        <end position="234"/>
    </location>
</feature>
<evidence type="ECO:0000256" key="8">
    <source>
        <dbReference type="SAM" id="Phobius"/>
    </source>
</evidence>
<reference evidence="10" key="1">
    <citation type="submission" date="2021-03" db="EMBL/GenBank/DDBJ databases">
        <title>Revisited historic fungal species revealed as producer of novel bioactive compounds through whole genome sequencing and comparative genomics.</title>
        <authorList>
            <person name="Vignolle G.A."/>
            <person name="Hochenegger N."/>
            <person name="Mach R.L."/>
            <person name="Mach-Aigner A.R."/>
            <person name="Javad Rahimi M."/>
            <person name="Salim K.A."/>
            <person name="Chan C.M."/>
            <person name="Lim L.B.L."/>
            <person name="Cai F."/>
            <person name="Druzhinina I.S."/>
            <person name="U'Ren J.M."/>
            <person name="Derntl C."/>
        </authorList>
    </citation>
    <scope>NUCLEOTIDE SEQUENCE</scope>
    <source>
        <strain evidence="10">TUCIM 5799</strain>
    </source>
</reference>
<dbReference type="InterPro" id="IPR023408">
    <property type="entry name" value="MscS_beta-dom_sf"/>
</dbReference>
<feature type="transmembrane region" description="Helical" evidence="8">
    <location>
        <begin position="294"/>
        <end position="314"/>
    </location>
</feature>
<accession>A0A9Q0AMK9</accession>
<dbReference type="InterPro" id="IPR011992">
    <property type="entry name" value="EF-hand-dom_pair"/>
</dbReference>
<feature type="region of interest" description="Disordered" evidence="7">
    <location>
        <begin position="1"/>
        <end position="86"/>
    </location>
</feature>
<dbReference type="AlphaFoldDB" id="A0A9Q0AMK9"/>
<dbReference type="Pfam" id="PF25886">
    <property type="entry name" value="Msy1"/>
    <property type="match status" value="1"/>
</dbReference>
<dbReference type="PROSITE" id="PS50222">
    <property type="entry name" value="EF_HAND_2"/>
    <property type="match status" value="1"/>
</dbReference>
<evidence type="ECO:0000256" key="3">
    <source>
        <dbReference type="ARBA" id="ARBA00022692"/>
    </source>
</evidence>
<dbReference type="GO" id="GO:0006874">
    <property type="term" value="P:intracellular calcium ion homeostasis"/>
    <property type="evidence" value="ECO:0007669"/>
    <property type="project" value="TreeGrafter"/>
</dbReference>
<dbReference type="OrthoDB" id="544685at2759"/>
<gene>
    <name evidence="10" type="ORF">JX265_005843</name>
</gene>
<evidence type="ECO:0000256" key="5">
    <source>
        <dbReference type="ARBA" id="ARBA00023136"/>
    </source>
</evidence>
<keyword evidence="3 8" id="KW-0812">Transmembrane</keyword>
<feature type="transmembrane region" description="Helical" evidence="8">
    <location>
        <begin position="255"/>
        <end position="274"/>
    </location>
</feature>
<proteinExistence type="inferred from homology"/>
<organism evidence="10 11">
    <name type="scientific">Neoarthrinium moseri</name>
    <dbReference type="NCBI Taxonomy" id="1658444"/>
    <lineage>
        <taxon>Eukaryota</taxon>
        <taxon>Fungi</taxon>
        <taxon>Dikarya</taxon>
        <taxon>Ascomycota</taxon>
        <taxon>Pezizomycotina</taxon>
        <taxon>Sordariomycetes</taxon>
        <taxon>Xylariomycetidae</taxon>
        <taxon>Amphisphaeriales</taxon>
        <taxon>Apiosporaceae</taxon>
        <taxon>Neoarthrinium</taxon>
    </lineage>
</organism>
<dbReference type="Pfam" id="PF00924">
    <property type="entry name" value="MS_channel_2nd"/>
    <property type="match status" value="1"/>
</dbReference>
<comment type="similarity">
    <text evidence="2 6">Belongs to the MscS (TC 1.A.23) family.</text>
</comment>
<evidence type="ECO:0000256" key="1">
    <source>
        <dbReference type="ARBA" id="ARBA00004127"/>
    </source>
</evidence>
<evidence type="ECO:0000256" key="2">
    <source>
        <dbReference type="ARBA" id="ARBA00008017"/>
    </source>
</evidence>
<dbReference type="Proteomes" id="UP000829685">
    <property type="component" value="Unassembled WGS sequence"/>
</dbReference>
<keyword evidence="11" id="KW-1185">Reference proteome</keyword>
<evidence type="ECO:0000256" key="4">
    <source>
        <dbReference type="ARBA" id="ARBA00022989"/>
    </source>
</evidence>
<keyword evidence="5 6" id="KW-0472">Membrane</keyword>
<dbReference type="PIRSF" id="PIRSF017209">
    <property type="entry name" value="Memb_At2g17000_prd"/>
    <property type="match status" value="1"/>
</dbReference>
<feature type="compositionally biased region" description="Polar residues" evidence="7">
    <location>
        <begin position="745"/>
        <end position="762"/>
    </location>
</feature>
<feature type="region of interest" description="Disordered" evidence="7">
    <location>
        <begin position="804"/>
        <end position="855"/>
    </location>
</feature>
<dbReference type="Gene3D" id="2.30.30.60">
    <property type="match status" value="1"/>
</dbReference>
<feature type="compositionally biased region" description="Polar residues" evidence="7">
    <location>
        <begin position="1"/>
        <end position="20"/>
    </location>
</feature>
<name>A0A9Q0AMK9_9PEZI</name>
<feature type="compositionally biased region" description="Polar residues" evidence="7">
    <location>
        <begin position="818"/>
        <end position="828"/>
    </location>
</feature>
<evidence type="ECO:0000313" key="10">
    <source>
        <dbReference type="EMBL" id="KAI1871857.1"/>
    </source>
</evidence>
<feature type="transmembrane region" description="Helical" evidence="8">
    <location>
        <begin position="166"/>
        <end position="187"/>
    </location>
</feature>
<feature type="compositionally biased region" description="Basic and acidic residues" evidence="7">
    <location>
        <begin position="40"/>
        <end position="50"/>
    </location>
</feature>
<comment type="subcellular location">
    <subcellularLocation>
        <location evidence="1">Endomembrane system</location>
        <topology evidence="1">Multi-pass membrane protein</topology>
    </subcellularLocation>
    <subcellularLocation>
        <location evidence="6">Endoplasmic reticulum membrane</location>
    </subcellularLocation>
</comment>
<dbReference type="PANTHER" id="PTHR31323:SF15">
    <property type="entry name" value="MECHANOSENSITIVE ION CHANNEL PROTEIN MSY1"/>
    <property type="match status" value="1"/>
</dbReference>
<dbReference type="InterPro" id="IPR010920">
    <property type="entry name" value="LSM_dom_sf"/>
</dbReference>
<feature type="transmembrane region" description="Helical" evidence="8">
    <location>
        <begin position="512"/>
        <end position="537"/>
    </location>
</feature>
<dbReference type="PANTHER" id="PTHR31323">
    <property type="entry name" value="MECHANOSENSITIVE ION CHANNEL PROTEIN MSY2"/>
    <property type="match status" value="1"/>
</dbReference>
<dbReference type="EMBL" id="JAFIMR010000012">
    <property type="protein sequence ID" value="KAI1871857.1"/>
    <property type="molecule type" value="Genomic_DNA"/>
</dbReference>
<evidence type="ECO:0000256" key="6">
    <source>
        <dbReference type="PIRNR" id="PIRNR017209"/>
    </source>
</evidence>
<dbReference type="InterPro" id="IPR058650">
    <property type="entry name" value="Msy1/2-like"/>
</dbReference>
<dbReference type="GO" id="GO:0005789">
    <property type="term" value="C:endoplasmic reticulum membrane"/>
    <property type="evidence" value="ECO:0007669"/>
    <property type="project" value="UniProtKB-SubCell"/>
</dbReference>
<keyword evidence="6" id="KW-0256">Endoplasmic reticulum</keyword>
<evidence type="ECO:0000256" key="7">
    <source>
        <dbReference type="SAM" id="MobiDB-lite"/>
    </source>
</evidence>
<sequence length="855" mass="96063">MSTPVRTGSFESNRMTQTGSHDPEKDGSPTLTHAPTVSDTAEHMNEKEKQPVNLRLNLQRDSMDRASDGRSGQYLSPTSETHDREHATRLVDDLTMLQVQRMVSNEEEELRRSVSKVRSRGEHPIQEDVFNQPNHGVTLTPPRTEPTSRLNAAFKYLKKMPRFLRYFMYMLPITAILLIPIFLGIFVDSRHSTPVGGTGGPQLLWFGIWLEVVWLSLWAARIVTAILPFIAGIGAKIVGSGNPKKWKSMGHSLELPTALFLWMLAVLISFLPIINESSHKVSAGGDDPFPDVSWINTMHNVIIALFILAVLNFVEKIIIQWIANAFHLRTYAIRIEMNKQSIAYLVHLFVHSRDNLVPEESVKNSPGGGVSGNKTPMKLLQTNARQAFTRVGDVANRVAGDFTGREVRLSNHPRKVVSELLRNTSSAQVLARRLFRTYAKPGSDVLTPEDLSPAFPSQEDAENAFGIFDRDLNGDVSMEELEAFCDEVHREKKAIAASVKDLDSVIRKLDHVFMVVVLIITVIVFISILSASAAAALSSAGTAVLGLSWLLQATAQEFLQSIIFVFVKHPFDVGDRITVYGNTGALGTGDDYYVTEISLLYTEFKKMEGHIVQAPNSVLNTLFILNHRRSGQLADVFELRMKHGTPKEHIEELQARMTEFVLENRRDFVGKIITEMKKIEDAYCITVNFICFHKSSFQNELLRLTRHNKFGLELMTQMSNIGIEQPRRQYQISGREFPVYQANIQPPSYESTQPTVDQSKMTATRRARSDSRVSQSDADFYQDVFMSRKANPSFIRQPDIAEEPFPSDQAMASGAQLDRQTSRTSGNQRAPAGHRLFGRSMTHRSTTGRSDRDMV</sequence>
<dbReference type="Gene3D" id="1.10.238.10">
    <property type="entry name" value="EF-hand"/>
    <property type="match status" value="1"/>
</dbReference>
<keyword evidence="4 8" id="KW-1133">Transmembrane helix</keyword>
<dbReference type="InterPro" id="IPR016688">
    <property type="entry name" value="MscS-like_plants/fungi"/>
</dbReference>
<comment type="caution">
    <text evidence="10">The sequence shown here is derived from an EMBL/GenBank/DDBJ whole genome shotgun (WGS) entry which is preliminary data.</text>
</comment>
<protein>
    <recommendedName>
        <fullName evidence="6">Mechanosensitive ion channel protein</fullName>
    </recommendedName>
</protein>
<dbReference type="GO" id="GO:0005509">
    <property type="term" value="F:calcium ion binding"/>
    <property type="evidence" value="ECO:0007669"/>
    <property type="project" value="InterPro"/>
</dbReference>
<dbReference type="SUPFAM" id="SSF47473">
    <property type="entry name" value="EF-hand"/>
    <property type="match status" value="1"/>
</dbReference>
<dbReference type="SUPFAM" id="SSF50182">
    <property type="entry name" value="Sm-like ribonucleoproteins"/>
    <property type="match status" value="1"/>
</dbReference>
<dbReference type="InterPro" id="IPR006685">
    <property type="entry name" value="MscS_channel_2nd"/>
</dbReference>
<feature type="domain" description="EF-hand" evidence="9">
    <location>
        <begin position="456"/>
        <end position="491"/>
    </location>
</feature>
<feature type="region of interest" description="Disordered" evidence="7">
    <location>
        <begin position="745"/>
        <end position="775"/>
    </location>
</feature>